<proteinExistence type="predicted"/>
<dbReference type="AlphaFoldDB" id="A0A5B7D7X7"/>
<dbReference type="Proteomes" id="UP000324222">
    <property type="component" value="Unassembled WGS sequence"/>
</dbReference>
<reference evidence="1 2" key="1">
    <citation type="submission" date="2019-05" db="EMBL/GenBank/DDBJ databases">
        <title>Another draft genome of Portunus trituberculatus and its Hox gene families provides insights of decapod evolution.</title>
        <authorList>
            <person name="Jeong J.-H."/>
            <person name="Song I."/>
            <person name="Kim S."/>
            <person name="Choi T."/>
            <person name="Kim D."/>
            <person name="Ryu S."/>
            <person name="Kim W."/>
        </authorList>
    </citation>
    <scope>NUCLEOTIDE SEQUENCE [LARGE SCALE GENOMIC DNA]</scope>
    <source>
        <tissue evidence="1">Muscle</tissue>
    </source>
</reference>
<evidence type="ECO:0000313" key="2">
    <source>
        <dbReference type="Proteomes" id="UP000324222"/>
    </source>
</evidence>
<sequence>MHCPKAPTSCPTQKFKEFNQGKATNKSENHFPPFTQHCLPDPPLLPVYEPGGDFSNVRQK</sequence>
<evidence type="ECO:0000313" key="1">
    <source>
        <dbReference type="EMBL" id="MPC17323.1"/>
    </source>
</evidence>
<organism evidence="1 2">
    <name type="scientific">Portunus trituberculatus</name>
    <name type="common">Swimming crab</name>
    <name type="synonym">Neptunus trituberculatus</name>
    <dbReference type="NCBI Taxonomy" id="210409"/>
    <lineage>
        <taxon>Eukaryota</taxon>
        <taxon>Metazoa</taxon>
        <taxon>Ecdysozoa</taxon>
        <taxon>Arthropoda</taxon>
        <taxon>Crustacea</taxon>
        <taxon>Multicrustacea</taxon>
        <taxon>Malacostraca</taxon>
        <taxon>Eumalacostraca</taxon>
        <taxon>Eucarida</taxon>
        <taxon>Decapoda</taxon>
        <taxon>Pleocyemata</taxon>
        <taxon>Brachyura</taxon>
        <taxon>Eubrachyura</taxon>
        <taxon>Portunoidea</taxon>
        <taxon>Portunidae</taxon>
        <taxon>Portuninae</taxon>
        <taxon>Portunus</taxon>
    </lineage>
</organism>
<comment type="caution">
    <text evidence="1">The sequence shown here is derived from an EMBL/GenBank/DDBJ whole genome shotgun (WGS) entry which is preliminary data.</text>
</comment>
<dbReference type="EMBL" id="VSRR010000579">
    <property type="protein sequence ID" value="MPC17323.1"/>
    <property type="molecule type" value="Genomic_DNA"/>
</dbReference>
<gene>
    <name evidence="1" type="ORF">E2C01_010174</name>
</gene>
<accession>A0A5B7D7X7</accession>
<protein>
    <submittedName>
        <fullName evidence="1">Uncharacterized protein</fullName>
    </submittedName>
</protein>
<name>A0A5B7D7X7_PORTR</name>
<keyword evidence="2" id="KW-1185">Reference proteome</keyword>